<dbReference type="AlphaFoldDB" id="A0A090W8M7"/>
<protein>
    <submittedName>
        <fullName evidence="1">Uncharacterized protein</fullName>
    </submittedName>
</protein>
<reference evidence="1 2" key="1">
    <citation type="journal article" date="2014" name="Genome Announc.">
        <title>Draft Genome Sequence of Marine Flavobacterium Jejuia pallidilutea Strain 11shimoA1 and Pigmentation Mutants.</title>
        <authorList>
            <person name="Takatani N."/>
            <person name="Nakanishi M."/>
            <person name="Meirelles P."/>
            <person name="Mino S."/>
            <person name="Suda W."/>
            <person name="Oshima K."/>
            <person name="Hattori M."/>
            <person name="Ohkuma M."/>
            <person name="Hosokawa M."/>
            <person name="Miyashita K."/>
            <person name="Thompson F.L."/>
            <person name="Niwa A."/>
            <person name="Sawabe T."/>
            <person name="Sawabe T."/>
        </authorList>
    </citation>
    <scope>NUCLEOTIDE SEQUENCE [LARGE SCALE GENOMIC DNA]</scope>
    <source>
        <strain evidence="2">JCM19302</strain>
    </source>
</reference>
<name>A0A090W8M7_9FLAO</name>
<proteinExistence type="predicted"/>
<sequence length="145" mass="15561">MHPNGAVSADGSGALTGEDVSIFGIDAFYDAPVGDNGAAITAYALAQFNDYGKNYTLGRTYETGSLIHGHLGYVIPSESKTKFQPYFQFDNRQIDALNDAASSFGIGANVYFSGHNSKLTLEYFSTKYANTDAVGTLTLQAMIYI</sequence>
<gene>
    <name evidence="1" type="ORF">JCM19302_1625</name>
</gene>
<accession>A0A090W8M7</accession>
<dbReference type="RefSeq" id="WP_369385280.1">
    <property type="nucleotide sequence ID" value="NZ_BBNS01000025.1"/>
</dbReference>
<organism evidence="1 2">
    <name type="scientific">Jejuia pallidilutea</name>
    <dbReference type="NCBI Taxonomy" id="504487"/>
    <lineage>
        <taxon>Bacteria</taxon>
        <taxon>Pseudomonadati</taxon>
        <taxon>Bacteroidota</taxon>
        <taxon>Flavobacteriia</taxon>
        <taxon>Flavobacteriales</taxon>
        <taxon>Flavobacteriaceae</taxon>
        <taxon>Jejuia</taxon>
    </lineage>
</organism>
<comment type="caution">
    <text evidence="1">The sequence shown here is derived from an EMBL/GenBank/DDBJ whole genome shotgun (WGS) entry which is preliminary data.</text>
</comment>
<evidence type="ECO:0000313" key="1">
    <source>
        <dbReference type="EMBL" id="GAL72503.1"/>
    </source>
</evidence>
<evidence type="ECO:0000313" key="2">
    <source>
        <dbReference type="Proteomes" id="UP000029646"/>
    </source>
</evidence>
<dbReference type="EMBL" id="BBNS01000025">
    <property type="protein sequence ID" value="GAL72503.1"/>
    <property type="molecule type" value="Genomic_DNA"/>
</dbReference>
<dbReference type="Proteomes" id="UP000029646">
    <property type="component" value="Unassembled WGS sequence"/>
</dbReference>